<protein>
    <recommendedName>
        <fullName evidence="1">3'-phosphate/5'-hydroxy nucleic acid ligase</fullName>
        <ecNumber evidence="1">6.5.1.8</ecNumber>
    </recommendedName>
</protein>
<feature type="binding site" evidence="10">
    <location>
        <position position="155"/>
    </location>
    <ligand>
        <name>Mn(2+)</name>
        <dbReference type="ChEBI" id="CHEBI:29035"/>
        <label>1</label>
    </ligand>
</feature>
<evidence type="ECO:0000313" key="12">
    <source>
        <dbReference type="Proteomes" id="UP001152759"/>
    </source>
</evidence>
<evidence type="ECO:0000256" key="1">
    <source>
        <dbReference type="ARBA" id="ARBA00012726"/>
    </source>
</evidence>
<dbReference type="Pfam" id="PF01139">
    <property type="entry name" value="RtcB"/>
    <property type="match status" value="1"/>
</dbReference>
<sequence length="382" mass="42987">MPKKLKIFCPALEEEALKQFNDCCSKDFVIQAALMPDAHTGYVAPIGAVIKTKRAVVPAWVGYDIGCGMIAVLISDKKAEQILVQEKARQLFNQVNRDIPMGAGRYVAQGRPNFMVDELKKKLQKLKESTTLDKLWETVRDKSNPNLGTLGSGNHFIEILTCDDETWLVIHSGSRGVGHYLATYFMKAVSGRNKGYEATYAIENPDQRDEYMLYQKYCLEFALLNRLSMALKVEKAIKAVTGIQYDTMKNLWTNKNHNHCISLGNDLYLHRKGATSSDKGERGVIPGNMRDGCYLVEGLGNDDFLCSSSHGAGRQMSRTQARKNVKLEKFQEAMEGIVAPICRKTIDESPFAYKDVSEVMKLQKDSVKIIKRLKPIINWKGF</sequence>
<comment type="cofactor">
    <cofactor evidence="10">
        <name>Mn(2+)</name>
        <dbReference type="ChEBI" id="CHEBI:29035"/>
    </cofactor>
    <text evidence="10">Binds 2 manganese ions per subunit.</text>
</comment>
<dbReference type="GO" id="GO:0005525">
    <property type="term" value="F:GTP binding"/>
    <property type="evidence" value="ECO:0007669"/>
    <property type="project" value="UniProtKB-KW"/>
</dbReference>
<evidence type="ECO:0000256" key="7">
    <source>
        <dbReference type="ARBA" id="ARBA00047746"/>
    </source>
</evidence>
<feature type="binding site" evidence="10">
    <location>
        <position position="171"/>
    </location>
    <ligand>
        <name>Mn(2+)</name>
        <dbReference type="ChEBI" id="CHEBI:29035"/>
        <label>2</label>
    </ligand>
</feature>
<keyword evidence="3 10" id="KW-0479">Metal-binding</keyword>
<evidence type="ECO:0000256" key="5">
    <source>
        <dbReference type="ARBA" id="ARBA00023134"/>
    </source>
</evidence>
<feature type="binding site" evidence="9">
    <location>
        <begin position="310"/>
        <end position="313"/>
    </location>
    <ligand>
        <name>GMP</name>
        <dbReference type="ChEBI" id="CHEBI:58115"/>
    </ligand>
</feature>
<evidence type="ECO:0000256" key="10">
    <source>
        <dbReference type="PIRSR" id="PIRSR601233-3"/>
    </source>
</evidence>
<feature type="binding site" evidence="9">
    <location>
        <position position="380"/>
    </location>
    <ligand>
        <name>GMP</name>
        <dbReference type="ChEBI" id="CHEBI:58115"/>
    </ligand>
</feature>
<dbReference type="AlphaFoldDB" id="A0A9P0F5L0"/>
<dbReference type="GO" id="GO:0042245">
    <property type="term" value="P:RNA repair"/>
    <property type="evidence" value="ECO:0007669"/>
    <property type="project" value="TreeGrafter"/>
</dbReference>
<dbReference type="GO" id="GO:0003909">
    <property type="term" value="F:DNA ligase activity"/>
    <property type="evidence" value="ECO:0007669"/>
    <property type="project" value="TreeGrafter"/>
</dbReference>
<dbReference type="SUPFAM" id="SSF103365">
    <property type="entry name" value="Hypothetical protein PH1602"/>
    <property type="match status" value="1"/>
</dbReference>
<feature type="binding site" evidence="10">
    <location>
        <position position="64"/>
    </location>
    <ligand>
        <name>Mn(2+)</name>
        <dbReference type="ChEBI" id="CHEBI:29035"/>
        <label>1</label>
    </ligand>
</feature>
<dbReference type="Gene3D" id="3.90.1860.10">
    <property type="entry name" value="tRNA-splicing ligase RtcB"/>
    <property type="match status" value="1"/>
</dbReference>
<keyword evidence="2" id="KW-0436">Ligase</keyword>
<feature type="binding site" evidence="9">
    <location>
        <begin position="154"/>
        <end position="158"/>
    </location>
    <ligand>
        <name>GMP</name>
        <dbReference type="ChEBI" id="CHEBI:58115"/>
    </ligand>
</feature>
<dbReference type="InterPro" id="IPR052915">
    <property type="entry name" value="RtcB-like"/>
</dbReference>
<gene>
    <name evidence="11" type="ORF">BEMITA_LOCUS8709</name>
</gene>
<dbReference type="EMBL" id="OU963866">
    <property type="protein sequence ID" value="CAH0389935.1"/>
    <property type="molecule type" value="Genomic_DNA"/>
</dbReference>
<dbReference type="PANTHER" id="PTHR43749">
    <property type="entry name" value="RNA-SPLICING LIGASE RTCB"/>
    <property type="match status" value="1"/>
</dbReference>
<reference evidence="11" key="1">
    <citation type="submission" date="2021-12" db="EMBL/GenBank/DDBJ databases">
        <authorList>
            <person name="King R."/>
        </authorList>
    </citation>
    <scope>NUCLEOTIDE SEQUENCE</scope>
</reference>
<comment type="catalytic activity">
    <reaction evidence="7">
        <text>a 3'-end 3'-phospho-ribonucleotide-RNA + a 5'-end dephospho-ribonucleoside-RNA + GTP = a ribonucleotidyl-ribonucleotide-RNA + GMP + diphosphate</text>
        <dbReference type="Rhea" id="RHEA:68076"/>
        <dbReference type="Rhea" id="RHEA-COMP:10463"/>
        <dbReference type="Rhea" id="RHEA-COMP:13936"/>
        <dbReference type="Rhea" id="RHEA-COMP:17355"/>
        <dbReference type="ChEBI" id="CHEBI:33019"/>
        <dbReference type="ChEBI" id="CHEBI:37565"/>
        <dbReference type="ChEBI" id="CHEBI:58115"/>
        <dbReference type="ChEBI" id="CHEBI:83062"/>
        <dbReference type="ChEBI" id="CHEBI:138284"/>
        <dbReference type="ChEBI" id="CHEBI:173118"/>
        <dbReference type="EC" id="6.5.1.8"/>
    </reaction>
</comment>
<organism evidence="11 12">
    <name type="scientific">Bemisia tabaci</name>
    <name type="common">Sweetpotato whitefly</name>
    <name type="synonym">Aleurodes tabaci</name>
    <dbReference type="NCBI Taxonomy" id="7038"/>
    <lineage>
        <taxon>Eukaryota</taxon>
        <taxon>Metazoa</taxon>
        <taxon>Ecdysozoa</taxon>
        <taxon>Arthropoda</taxon>
        <taxon>Hexapoda</taxon>
        <taxon>Insecta</taxon>
        <taxon>Pterygota</taxon>
        <taxon>Neoptera</taxon>
        <taxon>Paraneoptera</taxon>
        <taxon>Hemiptera</taxon>
        <taxon>Sternorrhyncha</taxon>
        <taxon>Aleyrodoidea</taxon>
        <taxon>Aleyrodidae</taxon>
        <taxon>Aleyrodinae</taxon>
        <taxon>Bemisia</taxon>
    </lineage>
</organism>
<dbReference type="KEGG" id="btab:109042252"/>
<name>A0A9P0F5L0_BEMTA</name>
<evidence type="ECO:0000313" key="11">
    <source>
        <dbReference type="EMBL" id="CAH0389935.1"/>
    </source>
</evidence>
<keyword evidence="6 10" id="KW-0464">Manganese</keyword>
<evidence type="ECO:0000256" key="2">
    <source>
        <dbReference type="ARBA" id="ARBA00022598"/>
    </source>
</evidence>
<accession>A0A9P0F5L0</accession>
<dbReference type="Proteomes" id="UP001152759">
    <property type="component" value="Chromosome 5"/>
</dbReference>
<evidence type="ECO:0000256" key="3">
    <source>
        <dbReference type="ARBA" id="ARBA00022723"/>
    </source>
</evidence>
<dbReference type="EC" id="6.5.1.8" evidence="1"/>
<dbReference type="InterPro" id="IPR036025">
    <property type="entry name" value="RtcB-like_sf"/>
</dbReference>
<dbReference type="GO" id="GO:0006396">
    <property type="term" value="P:RNA processing"/>
    <property type="evidence" value="ECO:0007669"/>
    <property type="project" value="InterPro"/>
</dbReference>
<evidence type="ECO:0000256" key="6">
    <source>
        <dbReference type="ARBA" id="ARBA00023211"/>
    </source>
</evidence>
<feature type="active site" description="GMP-histidine intermediate" evidence="8">
    <location>
        <position position="310"/>
    </location>
</feature>
<feature type="binding site" evidence="9">
    <location>
        <begin position="286"/>
        <end position="289"/>
    </location>
    <ligand>
        <name>GMP</name>
        <dbReference type="ChEBI" id="CHEBI:58115"/>
    </ligand>
</feature>
<proteinExistence type="predicted"/>
<keyword evidence="5 9" id="KW-0342">GTP-binding</keyword>
<keyword evidence="12" id="KW-1185">Reference proteome</keyword>
<evidence type="ECO:0000256" key="4">
    <source>
        <dbReference type="ARBA" id="ARBA00022741"/>
    </source>
</evidence>
<dbReference type="GO" id="GO:0170057">
    <property type="term" value="F:RNA ligase (GTP) activity"/>
    <property type="evidence" value="ECO:0007669"/>
    <property type="project" value="UniProtKB-EC"/>
</dbReference>
<dbReference type="GO" id="GO:0030145">
    <property type="term" value="F:manganese ion binding"/>
    <property type="evidence" value="ECO:0007669"/>
    <property type="project" value="TreeGrafter"/>
</dbReference>
<evidence type="ECO:0000256" key="9">
    <source>
        <dbReference type="PIRSR" id="PIRSR601233-2"/>
    </source>
</evidence>
<dbReference type="PANTHER" id="PTHR43749:SF2">
    <property type="entry name" value="RNA-SPLICING LIGASE RTCB"/>
    <property type="match status" value="1"/>
</dbReference>
<evidence type="ECO:0000256" key="8">
    <source>
        <dbReference type="PIRSR" id="PIRSR601233-1"/>
    </source>
</evidence>
<keyword evidence="4 9" id="KW-0547">Nucleotide-binding</keyword>
<dbReference type="InterPro" id="IPR001233">
    <property type="entry name" value="RtcB"/>
</dbReference>
<dbReference type="GO" id="GO:0006281">
    <property type="term" value="P:DNA repair"/>
    <property type="evidence" value="ECO:0007669"/>
    <property type="project" value="TreeGrafter"/>
</dbReference>